<evidence type="ECO:0000256" key="5">
    <source>
        <dbReference type="PROSITE-ProRule" id="PRU00125"/>
    </source>
</evidence>
<dbReference type="CDD" id="cd08368">
    <property type="entry name" value="LIM"/>
    <property type="match status" value="1"/>
</dbReference>
<dbReference type="PANTHER" id="PTHR24205:SF16">
    <property type="entry name" value="GH01042P-RELATED"/>
    <property type="match status" value="1"/>
</dbReference>
<dbReference type="PROSITE" id="PS50023">
    <property type="entry name" value="LIM_DOMAIN_2"/>
    <property type="match status" value="1"/>
</dbReference>
<gene>
    <name evidence="8" type="ORF">N7532_010932</name>
</gene>
<dbReference type="InterPro" id="IPR001781">
    <property type="entry name" value="Znf_LIM"/>
</dbReference>
<feature type="compositionally biased region" description="Polar residues" evidence="6">
    <location>
        <begin position="254"/>
        <end position="272"/>
    </location>
</feature>
<keyword evidence="9" id="KW-1185">Reference proteome</keyword>
<dbReference type="FunFam" id="2.10.110.10:FF:000119">
    <property type="entry name" value="LIM domain protein"/>
    <property type="match status" value="1"/>
</dbReference>
<evidence type="ECO:0000259" key="7">
    <source>
        <dbReference type="PROSITE" id="PS50023"/>
    </source>
</evidence>
<proteinExistence type="predicted"/>
<feature type="region of interest" description="Disordered" evidence="6">
    <location>
        <begin position="361"/>
        <end position="411"/>
    </location>
</feature>
<evidence type="ECO:0000256" key="3">
    <source>
        <dbReference type="ARBA" id="ARBA00022833"/>
    </source>
</evidence>
<dbReference type="PANTHER" id="PTHR24205">
    <property type="entry name" value="FOUR AND A HALF LIM DOMAINS PROTEIN"/>
    <property type="match status" value="1"/>
</dbReference>
<feature type="compositionally biased region" description="Pro residues" evidence="6">
    <location>
        <begin position="666"/>
        <end position="680"/>
    </location>
</feature>
<dbReference type="GO" id="GO:0030695">
    <property type="term" value="F:GTPase regulator activity"/>
    <property type="evidence" value="ECO:0007669"/>
    <property type="project" value="UniProtKB-ARBA"/>
</dbReference>
<dbReference type="SUPFAM" id="SSF57716">
    <property type="entry name" value="Glucocorticoid receptor-like (DNA-binding domain)"/>
    <property type="match status" value="1"/>
</dbReference>
<feature type="compositionally biased region" description="Polar residues" evidence="6">
    <location>
        <begin position="202"/>
        <end position="220"/>
    </location>
</feature>
<reference evidence="8" key="1">
    <citation type="submission" date="2022-11" db="EMBL/GenBank/DDBJ databases">
        <authorList>
            <person name="Petersen C."/>
        </authorList>
    </citation>
    <scope>NUCLEOTIDE SEQUENCE</scope>
    <source>
        <strain evidence="8">IBT 30761</strain>
    </source>
</reference>
<dbReference type="Proteomes" id="UP001149074">
    <property type="component" value="Unassembled WGS sequence"/>
</dbReference>
<evidence type="ECO:0000256" key="6">
    <source>
        <dbReference type="SAM" id="MobiDB-lite"/>
    </source>
</evidence>
<dbReference type="GeneID" id="81362402"/>
<dbReference type="FunFam" id="2.10.110.10:FF:000105">
    <property type="entry name" value="Similar to LIM domain-containing protein"/>
    <property type="match status" value="1"/>
</dbReference>
<name>A0A9W9JYK8_9EURO</name>
<dbReference type="SMART" id="SM00132">
    <property type="entry name" value="LIM"/>
    <property type="match status" value="2"/>
</dbReference>
<feature type="compositionally biased region" description="Low complexity" evidence="6">
    <location>
        <begin position="486"/>
        <end position="500"/>
    </location>
</feature>
<dbReference type="AlphaFoldDB" id="A0A9W9JYK8"/>
<feature type="compositionally biased region" description="Low complexity" evidence="6">
    <location>
        <begin position="221"/>
        <end position="233"/>
    </location>
</feature>
<sequence>MAMDMGFLPTIKCSNCGCNVEISAMGDHVCSAIEHGKSPRCADSIPSPSAGLEDPDRLTTAMATKPGRGVPPRIDPSVANNAFLQPTMPTPASSVGSHMPSPLSVSSAPRSPLQPSPRQTSPDDDSVLNLDSVFSFPMPGNRSPTRVGTPRLSPEAAARSAAPTPSPRYGLGLDLVPENVQLPPSPLPPTPEPTETNHQRNESMASQSSYRTSLASTRYGSSTARSSANSFSRGFHKYMDETPPLPPAPLKTPNKSSFSQDSHMSLSSSYQSDRAESFGGFDFGIPTNPNRSGLHDLPEERSLDERKASPDQDFPSPSQNRLHPAAAAVEPATEAVRKNSDASSHSALSVTSFARALGLEHQMQKPESSVSSESSPSEVNSGSSMSSLPSDTSLNKFKANDPLNLGPLVEELPPRTRQTILELPGRIRNEMDEVPPIPAAFFSPDSPTDPAINQGNLSLIAEKKETPGSPQPPSSEPPSPRRSIQRAATTPIPRPPTRSATRSKGKCKGCGEEITGKSISSSDGRLTGRYHRGCFVCFECSSPFQTADFYVLNNKPYCAQHYHERNGSLCSTCHNGIEGEYLETVAHNGGRPDRRRFHIDCLQCRTCHVLLKGDYFEWNGGVYCERDAQRAANAYYRPLPGPAGPPGRRRPTVGASPLSQIQTRGYPPPPAGYRPPPSPAPSQGGLRPGPRFPSGGARRFPERRTTKLMMI</sequence>
<dbReference type="Pfam" id="PF00412">
    <property type="entry name" value="LIM"/>
    <property type="match status" value="2"/>
</dbReference>
<evidence type="ECO:0000313" key="8">
    <source>
        <dbReference type="EMBL" id="KAJ5086161.1"/>
    </source>
</evidence>
<feature type="compositionally biased region" description="Low complexity" evidence="6">
    <location>
        <begin position="150"/>
        <end position="163"/>
    </location>
</feature>
<keyword evidence="4 5" id="KW-0440">LIM domain</keyword>
<dbReference type="OrthoDB" id="1112565at2759"/>
<accession>A0A9W9JYK8</accession>
<dbReference type="EMBL" id="JAPQKI010000010">
    <property type="protein sequence ID" value="KAJ5086161.1"/>
    <property type="molecule type" value="Genomic_DNA"/>
</dbReference>
<feature type="domain" description="LIM zinc-binding" evidence="7">
    <location>
        <begin position="505"/>
        <end position="568"/>
    </location>
</feature>
<keyword evidence="1 5" id="KW-0479">Metal-binding</keyword>
<keyword evidence="2" id="KW-0677">Repeat</keyword>
<evidence type="ECO:0000313" key="9">
    <source>
        <dbReference type="Proteomes" id="UP001149074"/>
    </source>
</evidence>
<evidence type="ECO:0000256" key="1">
    <source>
        <dbReference type="ARBA" id="ARBA00022723"/>
    </source>
</evidence>
<protein>
    <recommendedName>
        <fullName evidence="7">LIM zinc-binding domain-containing protein</fullName>
    </recommendedName>
</protein>
<keyword evidence="3 5" id="KW-0862">Zinc</keyword>
<comment type="caution">
    <text evidence="8">The sequence shown here is derived from an EMBL/GenBank/DDBJ whole genome shotgun (WGS) entry which is preliminary data.</text>
</comment>
<dbReference type="Gene3D" id="2.10.110.10">
    <property type="entry name" value="Cysteine Rich Protein"/>
    <property type="match status" value="2"/>
</dbReference>
<dbReference type="GO" id="GO:0005634">
    <property type="term" value="C:nucleus"/>
    <property type="evidence" value="ECO:0007669"/>
    <property type="project" value="TreeGrafter"/>
</dbReference>
<feature type="compositionally biased region" description="Low complexity" evidence="6">
    <location>
        <begin position="324"/>
        <end position="334"/>
    </location>
</feature>
<reference evidence="8" key="2">
    <citation type="journal article" date="2023" name="IMA Fungus">
        <title>Comparative genomic study of the Penicillium genus elucidates a diverse pangenome and 15 lateral gene transfer events.</title>
        <authorList>
            <person name="Petersen C."/>
            <person name="Sorensen T."/>
            <person name="Nielsen M.R."/>
            <person name="Sondergaard T.E."/>
            <person name="Sorensen J.L."/>
            <person name="Fitzpatrick D.A."/>
            <person name="Frisvad J.C."/>
            <person name="Nielsen K.L."/>
        </authorList>
    </citation>
    <scope>NUCLEOTIDE SEQUENCE</scope>
    <source>
        <strain evidence="8">IBT 30761</strain>
    </source>
</reference>
<feature type="region of interest" description="Disordered" evidence="6">
    <location>
        <begin position="61"/>
        <end position="346"/>
    </location>
</feature>
<evidence type="ECO:0000256" key="4">
    <source>
        <dbReference type="ARBA" id="ARBA00023038"/>
    </source>
</evidence>
<dbReference type="CDD" id="cd09397">
    <property type="entry name" value="LIM1_UF1"/>
    <property type="match status" value="1"/>
</dbReference>
<dbReference type="RefSeq" id="XP_056470839.1">
    <property type="nucleotide sequence ID" value="XM_056623423.1"/>
</dbReference>
<feature type="region of interest" description="Disordered" evidence="6">
    <location>
        <begin position="463"/>
        <end position="509"/>
    </location>
</feature>
<feature type="region of interest" description="Disordered" evidence="6">
    <location>
        <begin position="637"/>
        <end position="711"/>
    </location>
</feature>
<evidence type="ECO:0000256" key="2">
    <source>
        <dbReference type="ARBA" id="ARBA00022737"/>
    </source>
</evidence>
<organism evidence="8 9">
    <name type="scientific">Penicillium argentinense</name>
    <dbReference type="NCBI Taxonomy" id="1131581"/>
    <lineage>
        <taxon>Eukaryota</taxon>
        <taxon>Fungi</taxon>
        <taxon>Dikarya</taxon>
        <taxon>Ascomycota</taxon>
        <taxon>Pezizomycotina</taxon>
        <taxon>Eurotiomycetes</taxon>
        <taxon>Eurotiomycetidae</taxon>
        <taxon>Eurotiales</taxon>
        <taxon>Aspergillaceae</taxon>
        <taxon>Penicillium</taxon>
    </lineage>
</organism>
<feature type="compositionally biased region" description="Basic and acidic residues" evidence="6">
    <location>
        <begin position="293"/>
        <end position="310"/>
    </location>
</feature>
<feature type="compositionally biased region" description="Pro residues" evidence="6">
    <location>
        <begin position="469"/>
        <end position="480"/>
    </location>
</feature>
<feature type="compositionally biased region" description="Pro residues" evidence="6">
    <location>
        <begin position="183"/>
        <end position="192"/>
    </location>
</feature>
<feature type="compositionally biased region" description="Low complexity" evidence="6">
    <location>
        <begin position="367"/>
        <end position="393"/>
    </location>
</feature>
<dbReference type="GO" id="GO:0003712">
    <property type="term" value="F:transcription coregulator activity"/>
    <property type="evidence" value="ECO:0007669"/>
    <property type="project" value="TreeGrafter"/>
</dbReference>
<dbReference type="GO" id="GO:0046872">
    <property type="term" value="F:metal ion binding"/>
    <property type="evidence" value="ECO:0007669"/>
    <property type="project" value="UniProtKB-KW"/>
</dbReference>